<dbReference type="AlphaFoldDB" id="A0A699IV51"/>
<proteinExistence type="predicted"/>
<organism evidence="1">
    <name type="scientific">Tanacetum cinerariifolium</name>
    <name type="common">Dalmatian daisy</name>
    <name type="synonym">Chrysanthemum cinerariifolium</name>
    <dbReference type="NCBI Taxonomy" id="118510"/>
    <lineage>
        <taxon>Eukaryota</taxon>
        <taxon>Viridiplantae</taxon>
        <taxon>Streptophyta</taxon>
        <taxon>Embryophyta</taxon>
        <taxon>Tracheophyta</taxon>
        <taxon>Spermatophyta</taxon>
        <taxon>Magnoliopsida</taxon>
        <taxon>eudicotyledons</taxon>
        <taxon>Gunneridae</taxon>
        <taxon>Pentapetalae</taxon>
        <taxon>asterids</taxon>
        <taxon>campanulids</taxon>
        <taxon>Asterales</taxon>
        <taxon>Asteraceae</taxon>
        <taxon>Asteroideae</taxon>
        <taxon>Anthemideae</taxon>
        <taxon>Anthemidinae</taxon>
        <taxon>Tanacetum</taxon>
    </lineage>
</organism>
<gene>
    <name evidence="1" type="ORF">Tci_560403</name>
</gene>
<sequence>FSTSLAAVCPALKFADKLAKKHFASSHSDYQKIDTVTPSKEGPELEIPKMLYIWVNLALEAEQKLKTRTIDEGLLQQLNYAKEQIGSLAEFYKDIGHLPFDWE</sequence>
<name>A0A699IV51_TANCI</name>
<feature type="non-terminal residue" evidence="1">
    <location>
        <position position="1"/>
    </location>
</feature>
<reference evidence="1" key="1">
    <citation type="journal article" date="2019" name="Sci. Rep.">
        <title>Draft genome of Tanacetum cinerariifolium, the natural source of mosquito coil.</title>
        <authorList>
            <person name="Yamashiro T."/>
            <person name="Shiraishi A."/>
            <person name="Satake H."/>
            <person name="Nakayama K."/>
        </authorList>
    </citation>
    <scope>NUCLEOTIDE SEQUENCE</scope>
</reference>
<comment type="caution">
    <text evidence="1">The sequence shown here is derived from an EMBL/GenBank/DDBJ whole genome shotgun (WGS) entry which is preliminary data.</text>
</comment>
<accession>A0A699IV51</accession>
<evidence type="ECO:0000313" key="1">
    <source>
        <dbReference type="EMBL" id="GEZ88430.1"/>
    </source>
</evidence>
<dbReference type="Gene3D" id="1.10.287.10">
    <property type="entry name" value="S15/NS1, RNA-binding"/>
    <property type="match status" value="1"/>
</dbReference>
<protein>
    <submittedName>
        <fullName evidence="1">Uncharacterized protein</fullName>
    </submittedName>
</protein>
<dbReference type="EMBL" id="BKCJ010337094">
    <property type="protein sequence ID" value="GEZ88430.1"/>
    <property type="molecule type" value="Genomic_DNA"/>
</dbReference>